<feature type="binding site" evidence="6">
    <location>
        <position position="157"/>
    </location>
    <ligand>
        <name>FMN</name>
        <dbReference type="ChEBI" id="CHEBI:58210"/>
    </ligand>
</feature>
<keyword evidence="2 6" id="KW-0288">FMN</keyword>
<dbReference type="PANTHER" id="PTHR30011">
    <property type="entry name" value="ALKANESULFONATE MONOOXYGENASE-RELATED"/>
    <property type="match status" value="1"/>
</dbReference>
<evidence type="ECO:0000256" key="5">
    <source>
        <dbReference type="ARBA" id="ARBA00033748"/>
    </source>
</evidence>
<organism evidence="9 10">
    <name type="scientific">Subtercola vilae</name>
    <dbReference type="NCBI Taxonomy" id="2056433"/>
    <lineage>
        <taxon>Bacteria</taxon>
        <taxon>Bacillati</taxon>
        <taxon>Actinomycetota</taxon>
        <taxon>Actinomycetes</taxon>
        <taxon>Micrococcales</taxon>
        <taxon>Microbacteriaceae</taxon>
        <taxon>Subtercola</taxon>
    </lineage>
</organism>
<dbReference type="NCBIfam" id="TIGR03860">
    <property type="entry name" value="FMN_nitrolo"/>
    <property type="match status" value="1"/>
</dbReference>
<comment type="caution">
    <text evidence="9">The sequence shown here is derived from an EMBL/GenBank/DDBJ whole genome shotgun (WGS) entry which is preliminary data.</text>
</comment>
<sequence>MKKLSLGVFDMMNPSNGMPTWRHPNGRADRYSDVGYWIGVAQLLETAGFDFLFFADTYGYPTIDGELPSQVATAGIQFPGFDPMLMIAALAQATTRIGFVVTSPTTVEKPYASARRYATLDHYTNGRIGWNIVTGSSQATVDKLFGVTDETTHDSRYDIGDEFVDISLALWEGGWHDDAWVMDAARGMLVDPAKLHRTEYEGRYLSASGYFAVPPSRQRSPVLFQAGTSARGRAFAARNAEVVLIQGQTVEKAAAHVAEIRAVAVGHGRASGDIKVISGVTVTVAATSEEAWAKRRELEALYEVDDAAVIYAGFTGVDYRGVDPATPLVVGTSDQGQTLVDRFAGGSGGGGAGAGSGAAGGARVPTVGEVLESFRMKANRGFQVTGSPAEVADELIAIAEGSDIDGFMLEPTFGDEQAYVEFIELVLPLLVARGAVGAAATGGAAAAAAAAETAATSPAATSPTLRERLFEPGRARLPATHPGARFRPAPIASATPEETPA</sequence>
<dbReference type="GO" id="GO:0004497">
    <property type="term" value="F:monooxygenase activity"/>
    <property type="evidence" value="ECO:0007669"/>
    <property type="project" value="UniProtKB-KW"/>
</dbReference>
<name>A0A4T2C3A6_9MICO</name>
<reference evidence="9 10" key="1">
    <citation type="journal article" date="2019" name="Microorganisms">
        <title>Systematic Affiliation and Genome Analysis of Subtercola vilae DB165(T) with Particular Emphasis on Cold Adaptation of an Isolate from a High-Altitude Cold Volcano Lake.</title>
        <authorList>
            <person name="Villalobos A.S."/>
            <person name="Wiese J."/>
            <person name="Imhoff J.F."/>
            <person name="Dorador C."/>
            <person name="Keller A."/>
            <person name="Hentschel U."/>
        </authorList>
    </citation>
    <scope>NUCLEOTIDE SEQUENCE [LARGE SCALE GENOMIC DNA]</scope>
    <source>
        <strain evidence="9 10">DB165</strain>
    </source>
</reference>
<comment type="similarity">
    <text evidence="5">Belongs to the NtaA/SnaA/DszA monooxygenase family.</text>
</comment>
<dbReference type="InterPro" id="IPR011251">
    <property type="entry name" value="Luciferase-like_dom"/>
</dbReference>
<dbReference type="InterPro" id="IPR036661">
    <property type="entry name" value="Luciferase-like_sf"/>
</dbReference>
<evidence type="ECO:0000256" key="7">
    <source>
        <dbReference type="SAM" id="MobiDB-lite"/>
    </source>
</evidence>
<dbReference type="Pfam" id="PF00296">
    <property type="entry name" value="Bac_luciferase"/>
    <property type="match status" value="1"/>
</dbReference>
<evidence type="ECO:0000256" key="4">
    <source>
        <dbReference type="ARBA" id="ARBA00023033"/>
    </source>
</evidence>
<feature type="binding site" evidence="6">
    <location>
        <position position="102"/>
    </location>
    <ligand>
        <name>FMN</name>
        <dbReference type="ChEBI" id="CHEBI:58210"/>
    </ligand>
</feature>
<dbReference type="Proteomes" id="UP000306192">
    <property type="component" value="Unassembled WGS sequence"/>
</dbReference>
<keyword evidence="3" id="KW-0560">Oxidoreductase</keyword>
<dbReference type="InterPro" id="IPR051260">
    <property type="entry name" value="Diverse_substr_monoxygenases"/>
</dbReference>
<dbReference type="PANTHER" id="PTHR30011:SF16">
    <property type="entry name" value="C2H2 FINGER DOMAIN TRANSCRIPTION FACTOR (EUROFUNG)-RELATED"/>
    <property type="match status" value="1"/>
</dbReference>
<keyword evidence="4" id="KW-0503">Monooxygenase</keyword>
<evidence type="ECO:0000256" key="1">
    <source>
        <dbReference type="ARBA" id="ARBA00022630"/>
    </source>
</evidence>
<keyword evidence="1 6" id="KW-0285">Flavoprotein</keyword>
<dbReference type="EMBL" id="QYRT01000015">
    <property type="protein sequence ID" value="TIH36608.1"/>
    <property type="molecule type" value="Genomic_DNA"/>
</dbReference>
<dbReference type="InterPro" id="IPR016215">
    <property type="entry name" value="NTA_MOA"/>
</dbReference>
<protein>
    <submittedName>
        <fullName evidence="9">LLM class flavin-dependent oxidoreductase</fullName>
    </submittedName>
</protein>
<dbReference type="Gene3D" id="3.20.20.30">
    <property type="entry name" value="Luciferase-like domain"/>
    <property type="match status" value="1"/>
</dbReference>
<evidence type="ECO:0000256" key="6">
    <source>
        <dbReference type="PIRSR" id="PIRSR000337-1"/>
    </source>
</evidence>
<feature type="region of interest" description="Disordered" evidence="7">
    <location>
        <begin position="453"/>
        <end position="501"/>
    </location>
</feature>
<dbReference type="AlphaFoldDB" id="A0A4T2C3A6"/>
<accession>A0A4T2C3A6</accession>
<evidence type="ECO:0000259" key="8">
    <source>
        <dbReference type="Pfam" id="PF00296"/>
    </source>
</evidence>
<keyword evidence="10" id="KW-1185">Reference proteome</keyword>
<feature type="compositionally biased region" description="Basic and acidic residues" evidence="7">
    <location>
        <begin position="465"/>
        <end position="474"/>
    </location>
</feature>
<evidence type="ECO:0000256" key="2">
    <source>
        <dbReference type="ARBA" id="ARBA00022643"/>
    </source>
</evidence>
<evidence type="ECO:0000313" key="10">
    <source>
        <dbReference type="Proteomes" id="UP000306192"/>
    </source>
</evidence>
<dbReference type="PIRSF" id="PIRSF000337">
    <property type="entry name" value="NTA_MOA"/>
    <property type="match status" value="1"/>
</dbReference>
<dbReference type="GO" id="GO:0016705">
    <property type="term" value="F:oxidoreductase activity, acting on paired donors, with incorporation or reduction of molecular oxygen"/>
    <property type="evidence" value="ECO:0007669"/>
    <property type="project" value="InterPro"/>
</dbReference>
<evidence type="ECO:0000256" key="3">
    <source>
        <dbReference type="ARBA" id="ARBA00023002"/>
    </source>
</evidence>
<gene>
    <name evidence="9" type="ORF">D4765_09555</name>
</gene>
<feature type="binding site" evidence="6">
    <location>
        <position position="56"/>
    </location>
    <ligand>
        <name>FMN</name>
        <dbReference type="ChEBI" id="CHEBI:58210"/>
    </ligand>
</feature>
<feature type="domain" description="Luciferase-like" evidence="8">
    <location>
        <begin position="31"/>
        <end position="399"/>
    </location>
</feature>
<evidence type="ECO:0000313" key="9">
    <source>
        <dbReference type="EMBL" id="TIH36608.1"/>
    </source>
</evidence>
<feature type="binding site" evidence="6">
    <location>
        <position position="153"/>
    </location>
    <ligand>
        <name>FMN</name>
        <dbReference type="ChEBI" id="CHEBI:58210"/>
    </ligand>
</feature>
<dbReference type="RefSeq" id="WP_136642076.1">
    <property type="nucleotide sequence ID" value="NZ_QYRT01000015.1"/>
</dbReference>
<dbReference type="OrthoDB" id="3265338at2"/>
<feature type="binding site" evidence="6">
    <location>
        <position position="229"/>
    </location>
    <ligand>
        <name>FMN</name>
        <dbReference type="ChEBI" id="CHEBI:58210"/>
    </ligand>
</feature>
<dbReference type="SUPFAM" id="SSF51679">
    <property type="entry name" value="Bacterial luciferase-like"/>
    <property type="match status" value="1"/>
</dbReference>
<proteinExistence type="inferred from homology"/>